<name>A0A3M0CQ45_9PROT</name>
<gene>
    <name evidence="2" type="ORF">BXY39_1543</name>
</gene>
<dbReference type="InterPro" id="IPR016187">
    <property type="entry name" value="CTDL_fold"/>
</dbReference>
<protein>
    <submittedName>
        <fullName evidence="2">Uncharacterized protein</fullName>
    </submittedName>
</protein>
<dbReference type="Gene3D" id="3.10.100.10">
    <property type="entry name" value="Mannose-Binding Protein A, subunit A"/>
    <property type="match status" value="1"/>
</dbReference>
<feature type="chain" id="PRO_5017965706" evidence="1">
    <location>
        <begin position="21"/>
        <end position="195"/>
    </location>
</feature>
<keyword evidence="3" id="KW-1185">Reference proteome</keyword>
<dbReference type="CDD" id="cd00037">
    <property type="entry name" value="CLECT"/>
    <property type="match status" value="1"/>
</dbReference>
<sequence>MLSGAFIGAVMSILAGLMQATPDATGTAIARPLGKAEFFSASDSYFQVFEFFGKPPHTWAHANRMVRGYRVEGRDGRLAHVPDLETHFFLLSHFQLMNQQRMWIGLYVDCGERITTHWVEGPALDAQPFRAWIDTAPGTIRGLCRTHRSSGRPVPVFYEPSEFGVRWQAMAPGGNLKYMMVEFPAPDGQSEQSVD</sequence>
<evidence type="ECO:0000313" key="3">
    <source>
        <dbReference type="Proteomes" id="UP000271227"/>
    </source>
</evidence>
<dbReference type="OrthoDB" id="8479569at2"/>
<dbReference type="EMBL" id="REFR01000010">
    <property type="protein sequence ID" value="RMB08896.1"/>
    <property type="molecule type" value="Genomic_DNA"/>
</dbReference>
<evidence type="ECO:0000256" key="1">
    <source>
        <dbReference type="SAM" id="SignalP"/>
    </source>
</evidence>
<dbReference type="SUPFAM" id="SSF56436">
    <property type="entry name" value="C-type lectin-like"/>
    <property type="match status" value="1"/>
</dbReference>
<proteinExistence type="predicted"/>
<dbReference type="InParanoid" id="A0A3M0CQ45"/>
<accession>A0A3M0CQ45</accession>
<comment type="caution">
    <text evidence="2">The sequence shown here is derived from an EMBL/GenBank/DDBJ whole genome shotgun (WGS) entry which is preliminary data.</text>
</comment>
<dbReference type="InterPro" id="IPR016186">
    <property type="entry name" value="C-type_lectin-like/link_sf"/>
</dbReference>
<keyword evidence="1" id="KW-0732">Signal</keyword>
<feature type="signal peptide" evidence="1">
    <location>
        <begin position="1"/>
        <end position="20"/>
    </location>
</feature>
<dbReference type="RefSeq" id="WP_121938217.1">
    <property type="nucleotide sequence ID" value="NZ_REFR01000010.1"/>
</dbReference>
<organism evidence="2 3">
    <name type="scientific">Eilatimonas milleporae</name>
    <dbReference type="NCBI Taxonomy" id="911205"/>
    <lineage>
        <taxon>Bacteria</taxon>
        <taxon>Pseudomonadati</taxon>
        <taxon>Pseudomonadota</taxon>
        <taxon>Alphaproteobacteria</taxon>
        <taxon>Kordiimonadales</taxon>
        <taxon>Kordiimonadaceae</taxon>
        <taxon>Eilatimonas</taxon>
    </lineage>
</organism>
<dbReference type="Proteomes" id="UP000271227">
    <property type="component" value="Unassembled WGS sequence"/>
</dbReference>
<evidence type="ECO:0000313" key="2">
    <source>
        <dbReference type="EMBL" id="RMB08896.1"/>
    </source>
</evidence>
<reference evidence="2 3" key="1">
    <citation type="submission" date="2018-10" db="EMBL/GenBank/DDBJ databases">
        <title>Genomic Encyclopedia of Archaeal and Bacterial Type Strains, Phase II (KMG-II): from individual species to whole genera.</title>
        <authorList>
            <person name="Goeker M."/>
        </authorList>
    </citation>
    <scope>NUCLEOTIDE SEQUENCE [LARGE SCALE GENOMIC DNA]</scope>
    <source>
        <strain evidence="2 3">DSM 25217</strain>
    </source>
</reference>
<dbReference type="AlphaFoldDB" id="A0A3M0CQ45"/>